<dbReference type="Proteomes" id="UP000320333">
    <property type="component" value="Unassembled WGS sequence"/>
</dbReference>
<dbReference type="Pfam" id="PF01929">
    <property type="entry name" value="Ribosomal_L14e"/>
    <property type="match status" value="1"/>
</dbReference>
<dbReference type="PANTHER" id="PTHR11127:SF2">
    <property type="entry name" value="LARGE RIBOSOMAL SUBUNIT PROTEIN EL14"/>
    <property type="match status" value="1"/>
</dbReference>
<keyword evidence="3" id="KW-0687">Ribonucleoprotein</keyword>
<proteinExistence type="inferred from homology"/>
<evidence type="ECO:0000256" key="3">
    <source>
        <dbReference type="ARBA" id="ARBA00023274"/>
    </source>
</evidence>
<comment type="caution">
    <text evidence="6">The sequence shown here is derived from an EMBL/GenBank/DDBJ whole genome shotgun (WGS) entry which is preliminary data.</text>
</comment>
<feature type="domain" description="KOW" evidence="4">
    <location>
        <begin position="56"/>
        <end position="85"/>
    </location>
</feature>
<organism evidence="6 7">
    <name type="scientific">Chytriomyces confervae</name>
    <dbReference type="NCBI Taxonomy" id="246404"/>
    <lineage>
        <taxon>Eukaryota</taxon>
        <taxon>Fungi</taxon>
        <taxon>Fungi incertae sedis</taxon>
        <taxon>Chytridiomycota</taxon>
        <taxon>Chytridiomycota incertae sedis</taxon>
        <taxon>Chytridiomycetes</taxon>
        <taxon>Chytridiales</taxon>
        <taxon>Chytriomycetaceae</taxon>
        <taxon>Chytriomyces</taxon>
    </lineage>
</organism>
<dbReference type="InterPro" id="IPR005824">
    <property type="entry name" value="KOW"/>
</dbReference>
<dbReference type="GO" id="GO:0003723">
    <property type="term" value="F:RNA binding"/>
    <property type="evidence" value="ECO:0007669"/>
    <property type="project" value="InterPro"/>
</dbReference>
<dbReference type="GO" id="GO:0042273">
    <property type="term" value="P:ribosomal large subunit biogenesis"/>
    <property type="evidence" value="ECO:0007669"/>
    <property type="project" value="TreeGrafter"/>
</dbReference>
<dbReference type="AlphaFoldDB" id="A0A507FCC7"/>
<dbReference type="GO" id="GO:0006412">
    <property type="term" value="P:translation"/>
    <property type="evidence" value="ECO:0007669"/>
    <property type="project" value="InterPro"/>
</dbReference>
<keyword evidence="2" id="KW-0689">Ribosomal protein</keyword>
<dbReference type="EMBL" id="QEAP01000151">
    <property type="protein sequence ID" value="TPX73991.1"/>
    <property type="molecule type" value="Genomic_DNA"/>
</dbReference>
<evidence type="ECO:0000313" key="6">
    <source>
        <dbReference type="EMBL" id="TPX73991.1"/>
    </source>
</evidence>
<dbReference type="OrthoDB" id="1875589at2759"/>
<evidence type="ECO:0000259" key="4">
    <source>
        <dbReference type="Pfam" id="PF00467"/>
    </source>
</evidence>
<accession>A0A507FCC7</accession>
<dbReference type="GO" id="GO:0003735">
    <property type="term" value="F:structural constituent of ribosome"/>
    <property type="evidence" value="ECO:0007669"/>
    <property type="project" value="InterPro"/>
</dbReference>
<evidence type="ECO:0000259" key="5">
    <source>
        <dbReference type="Pfam" id="PF01929"/>
    </source>
</evidence>
<dbReference type="GO" id="GO:0022625">
    <property type="term" value="C:cytosolic large ribosomal subunit"/>
    <property type="evidence" value="ECO:0007669"/>
    <property type="project" value="TreeGrafter"/>
</dbReference>
<sequence>MDVDDSRKEIWMGLYQSIRQDYASHDMYSHNTSAIIFSESFPQLELQHVFNRFVEVGRVVLVNYGPDAGKLAVIVDIVDHARALVDGPTTGVTRQVLSFKRLSLTDIVVKVPRTAGTVSVKKALEKQDLAGLWAKTAWAKKLAVRTARQNLSDFDRFKLMVARKQKRAIVGKQFAQLRKAALKANKL</sequence>
<dbReference type="InterPro" id="IPR039660">
    <property type="entry name" value="Ribosomal_eL14"/>
</dbReference>
<evidence type="ECO:0000313" key="7">
    <source>
        <dbReference type="Proteomes" id="UP000320333"/>
    </source>
</evidence>
<dbReference type="InterPro" id="IPR008991">
    <property type="entry name" value="Translation_prot_SH3-like_sf"/>
</dbReference>
<dbReference type="InterPro" id="IPR014722">
    <property type="entry name" value="Rib_uL2_dom2"/>
</dbReference>
<gene>
    <name evidence="6" type="ORF">CcCBS67573_g04737</name>
</gene>
<dbReference type="Gene3D" id="2.30.30.30">
    <property type="match status" value="1"/>
</dbReference>
<dbReference type="PANTHER" id="PTHR11127">
    <property type="entry name" value="60S RIBOSOMAL PROTEIN L14"/>
    <property type="match status" value="1"/>
</dbReference>
<evidence type="ECO:0000256" key="2">
    <source>
        <dbReference type="ARBA" id="ARBA00022980"/>
    </source>
</evidence>
<dbReference type="InterPro" id="IPR002784">
    <property type="entry name" value="Ribosomal_eL14_dom"/>
</dbReference>
<dbReference type="SUPFAM" id="SSF50104">
    <property type="entry name" value="Translation proteins SH3-like domain"/>
    <property type="match status" value="1"/>
</dbReference>
<dbReference type="Pfam" id="PF00467">
    <property type="entry name" value="KOW"/>
    <property type="match status" value="1"/>
</dbReference>
<evidence type="ECO:0000256" key="1">
    <source>
        <dbReference type="ARBA" id="ARBA00006592"/>
    </source>
</evidence>
<feature type="domain" description="Large ribosomal subunit protein eL14" evidence="5">
    <location>
        <begin position="94"/>
        <end position="167"/>
    </location>
</feature>
<dbReference type="STRING" id="246404.A0A507FCC7"/>
<name>A0A507FCC7_9FUNG</name>
<reference evidence="6 7" key="1">
    <citation type="journal article" date="2019" name="Sci. Rep.">
        <title>Comparative genomics of chytrid fungi reveal insights into the obligate biotrophic and pathogenic lifestyle of Synchytrium endobioticum.</title>
        <authorList>
            <person name="van de Vossenberg B.T.L.H."/>
            <person name="Warris S."/>
            <person name="Nguyen H.D.T."/>
            <person name="van Gent-Pelzer M.P.E."/>
            <person name="Joly D.L."/>
            <person name="van de Geest H.C."/>
            <person name="Bonants P.J.M."/>
            <person name="Smith D.S."/>
            <person name="Levesque C.A."/>
            <person name="van der Lee T.A.J."/>
        </authorList>
    </citation>
    <scope>NUCLEOTIDE SEQUENCE [LARGE SCALE GENOMIC DNA]</scope>
    <source>
        <strain evidence="6 7">CBS 675.73</strain>
    </source>
</reference>
<protein>
    <submittedName>
        <fullName evidence="6">Uncharacterized protein</fullName>
    </submittedName>
</protein>
<comment type="similarity">
    <text evidence="1">Belongs to the eukaryotic ribosomal protein eL14 family.</text>
</comment>
<dbReference type="Gene3D" id="6.10.250.2270">
    <property type="match status" value="1"/>
</dbReference>
<keyword evidence="7" id="KW-1185">Reference proteome</keyword>
<dbReference type="CDD" id="cd23702">
    <property type="entry name" value="eL14"/>
    <property type="match status" value="1"/>
</dbReference>